<proteinExistence type="predicted"/>
<sequence>MDPTRSTFLFFLNGDTSKLLVADRNKRGKGKEHKKRKKQVRSTRDREDHEYYTCVK</sequence>
<reference evidence="2" key="1">
    <citation type="submission" date="2014-09" db="EMBL/GenBank/DDBJ databases">
        <authorList>
            <person name="Magalhaes I.L.F."/>
            <person name="Oliveira U."/>
            <person name="Santos F.R."/>
            <person name="Vidigal T.H.D.A."/>
            <person name="Brescovit A.D."/>
            <person name="Santos A.J."/>
        </authorList>
    </citation>
    <scope>NUCLEOTIDE SEQUENCE</scope>
    <source>
        <tissue evidence="2">Shoot tissue taken approximately 20 cm above the soil surface</tissue>
    </source>
</reference>
<name>A0A0A9EVA2_ARUDO</name>
<feature type="compositionally biased region" description="Basic residues" evidence="1">
    <location>
        <begin position="26"/>
        <end position="41"/>
    </location>
</feature>
<feature type="region of interest" description="Disordered" evidence="1">
    <location>
        <begin position="22"/>
        <end position="56"/>
    </location>
</feature>
<evidence type="ECO:0000313" key="2">
    <source>
        <dbReference type="EMBL" id="JAE04635.1"/>
    </source>
</evidence>
<organism evidence="2">
    <name type="scientific">Arundo donax</name>
    <name type="common">Giant reed</name>
    <name type="synonym">Donax arundinaceus</name>
    <dbReference type="NCBI Taxonomy" id="35708"/>
    <lineage>
        <taxon>Eukaryota</taxon>
        <taxon>Viridiplantae</taxon>
        <taxon>Streptophyta</taxon>
        <taxon>Embryophyta</taxon>
        <taxon>Tracheophyta</taxon>
        <taxon>Spermatophyta</taxon>
        <taxon>Magnoliopsida</taxon>
        <taxon>Liliopsida</taxon>
        <taxon>Poales</taxon>
        <taxon>Poaceae</taxon>
        <taxon>PACMAD clade</taxon>
        <taxon>Arundinoideae</taxon>
        <taxon>Arundineae</taxon>
        <taxon>Arundo</taxon>
    </lineage>
</organism>
<dbReference type="AlphaFoldDB" id="A0A0A9EVA2"/>
<feature type="compositionally biased region" description="Basic and acidic residues" evidence="1">
    <location>
        <begin position="42"/>
        <end position="56"/>
    </location>
</feature>
<dbReference type="EMBL" id="GBRH01193261">
    <property type="protein sequence ID" value="JAE04635.1"/>
    <property type="molecule type" value="Transcribed_RNA"/>
</dbReference>
<protein>
    <submittedName>
        <fullName evidence="2">Uncharacterized protein</fullName>
    </submittedName>
</protein>
<reference evidence="2" key="2">
    <citation type="journal article" date="2015" name="Data Brief">
        <title>Shoot transcriptome of the giant reed, Arundo donax.</title>
        <authorList>
            <person name="Barrero R.A."/>
            <person name="Guerrero F.D."/>
            <person name="Moolhuijzen P."/>
            <person name="Goolsby J.A."/>
            <person name="Tidwell J."/>
            <person name="Bellgard S.E."/>
            <person name="Bellgard M.I."/>
        </authorList>
    </citation>
    <scope>NUCLEOTIDE SEQUENCE</scope>
    <source>
        <tissue evidence="2">Shoot tissue taken approximately 20 cm above the soil surface</tissue>
    </source>
</reference>
<evidence type="ECO:0000256" key="1">
    <source>
        <dbReference type="SAM" id="MobiDB-lite"/>
    </source>
</evidence>
<accession>A0A0A9EVA2</accession>